<dbReference type="InterPro" id="IPR036457">
    <property type="entry name" value="PPM-type-like_dom_sf"/>
</dbReference>
<gene>
    <name evidence="4" type="ORF">D7M11_12555</name>
</gene>
<dbReference type="SUPFAM" id="SSF81606">
    <property type="entry name" value="PP2C-like"/>
    <property type="match status" value="1"/>
</dbReference>
<dbReference type="InterPro" id="IPR001932">
    <property type="entry name" value="PPM-type_phosphatase-like_dom"/>
</dbReference>
<dbReference type="InterPro" id="IPR003018">
    <property type="entry name" value="GAF"/>
</dbReference>
<dbReference type="PANTHER" id="PTHR43156">
    <property type="entry name" value="STAGE II SPORULATION PROTEIN E-RELATED"/>
    <property type="match status" value="1"/>
</dbReference>
<sequence>MNALLYALLTLTIAGWAWSEWRRRRLGAELRRTMQLFEVSLDMNSTIHKKDLLQRIMDTSARIMQAEASSIILVDPDKCELYFELATGSKGEEVREVRLKMGEGVAGWVAANGRPVKIDDAAGDPRWSSKVANRVNYATRNMLCVPVYSKGAVIGVLQVINKKGGKPFTDRDLRLLESIASPTAVSLDNAMLYDALQQSIEALKTTRAAKERMESELMLAQRIQSGFVPKELLPVKSAAFLWQESEAAGVDAGSVARAGEDGSREAPYPAEVNATLRPAREVGGDFYDYFLLGENELFFALGDVSDKGIPAALYMAMIVTLIKGRMSSGVSPGELLTAVNRELYKDDSTMFATIFCGVLDMRTGKLIFSDGGHCTPYVLREGGGIDPLAAQKCLPLGVMDDTLYANNAEVLLPGDRLVLYSDGITEAEDAEKRQYGTSRLLAALEGMRDYASKQMVGLLLDEVDRFANGAMQSDDIAVLLIEKK</sequence>
<dbReference type="PANTHER" id="PTHR43156:SF2">
    <property type="entry name" value="STAGE II SPORULATION PROTEIN E"/>
    <property type="match status" value="1"/>
</dbReference>
<dbReference type="Pfam" id="PF07228">
    <property type="entry name" value="SpoIIE"/>
    <property type="match status" value="1"/>
</dbReference>
<dbReference type="GO" id="GO:0016791">
    <property type="term" value="F:phosphatase activity"/>
    <property type="evidence" value="ECO:0007669"/>
    <property type="project" value="TreeGrafter"/>
</dbReference>
<evidence type="ECO:0000259" key="3">
    <source>
        <dbReference type="SMART" id="SM00331"/>
    </source>
</evidence>
<dbReference type="AlphaFoldDB" id="A0A3B0CLD6"/>
<organism evidence="4 5">
    <name type="scientific">Paenibacillus ginsengarvi</name>
    <dbReference type="NCBI Taxonomy" id="400777"/>
    <lineage>
        <taxon>Bacteria</taxon>
        <taxon>Bacillati</taxon>
        <taxon>Bacillota</taxon>
        <taxon>Bacilli</taxon>
        <taxon>Bacillales</taxon>
        <taxon>Paenibacillaceae</taxon>
        <taxon>Paenibacillus</taxon>
    </lineage>
</organism>
<feature type="domain" description="PPM-type phosphatase" evidence="3">
    <location>
        <begin position="267"/>
        <end position="483"/>
    </location>
</feature>
<name>A0A3B0CLD6_9BACL</name>
<dbReference type="RefSeq" id="WP_120747548.1">
    <property type="nucleotide sequence ID" value="NZ_RBAH01000007.1"/>
</dbReference>
<evidence type="ECO:0000313" key="5">
    <source>
        <dbReference type="Proteomes" id="UP000282311"/>
    </source>
</evidence>
<dbReference type="SMART" id="SM00331">
    <property type="entry name" value="PP2C_SIG"/>
    <property type="match status" value="1"/>
</dbReference>
<proteinExistence type="predicted"/>
<dbReference type="InterPro" id="IPR029016">
    <property type="entry name" value="GAF-like_dom_sf"/>
</dbReference>
<dbReference type="OrthoDB" id="311592at2"/>
<accession>A0A3B0CLD6</accession>
<evidence type="ECO:0000313" key="4">
    <source>
        <dbReference type="EMBL" id="RKN84806.1"/>
    </source>
</evidence>
<dbReference type="SUPFAM" id="SSF55781">
    <property type="entry name" value="GAF domain-like"/>
    <property type="match status" value="1"/>
</dbReference>
<dbReference type="Proteomes" id="UP000282311">
    <property type="component" value="Unassembled WGS sequence"/>
</dbReference>
<dbReference type="Pfam" id="PF01590">
    <property type="entry name" value="GAF"/>
    <property type="match status" value="1"/>
</dbReference>
<dbReference type="Gene3D" id="3.30.450.40">
    <property type="match status" value="1"/>
</dbReference>
<feature type="domain" description="GAF" evidence="2">
    <location>
        <begin position="48"/>
        <end position="197"/>
    </location>
</feature>
<dbReference type="EMBL" id="RBAH01000007">
    <property type="protein sequence ID" value="RKN84806.1"/>
    <property type="molecule type" value="Genomic_DNA"/>
</dbReference>
<evidence type="ECO:0000259" key="2">
    <source>
        <dbReference type="SMART" id="SM00065"/>
    </source>
</evidence>
<dbReference type="SMART" id="SM00065">
    <property type="entry name" value="GAF"/>
    <property type="match status" value="1"/>
</dbReference>
<keyword evidence="5" id="KW-1185">Reference proteome</keyword>
<evidence type="ECO:0000256" key="1">
    <source>
        <dbReference type="ARBA" id="ARBA00022801"/>
    </source>
</evidence>
<reference evidence="4 5" key="1">
    <citation type="journal article" date="2007" name="Int. J. Syst. Evol. Microbiol.">
        <title>Paenibacillus ginsengarvi sp. nov., isolated from soil from ginseng cultivation.</title>
        <authorList>
            <person name="Yoon M.H."/>
            <person name="Ten L.N."/>
            <person name="Im W.T."/>
        </authorList>
    </citation>
    <scope>NUCLEOTIDE SEQUENCE [LARGE SCALE GENOMIC DNA]</scope>
    <source>
        <strain evidence="4 5">KCTC 13059</strain>
    </source>
</reference>
<comment type="caution">
    <text evidence="4">The sequence shown here is derived from an EMBL/GenBank/DDBJ whole genome shotgun (WGS) entry which is preliminary data.</text>
</comment>
<dbReference type="Gene3D" id="3.60.40.10">
    <property type="entry name" value="PPM-type phosphatase domain"/>
    <property type="match status" value="1"/>
</dbReference>
<keyword evidence="1" id="KW-0378">Hydrolase</keyword>
<protein>
    <submittedName>
        <fullName evidence="4">GAF domain-containing protein</fullName>
    </submittedName>
</protein>
<dbReference type="InterPro" id="IPR052016">
    <property type="entry name" value="Bact_Sigma-Reg"/>
</dbReference>